<reference evidence="9 10" key="1">
    <citation type="submission" date="2019-07" db="EMBL/GenBank/DDBJ databases">
        <title>Genome sequence of Acholeplasma laidlawii strain with increased resistance to erythromycin.</title>
        <authorList>
            <person name="Medvedeva E.S."/>
            <person name="Baranova N.B."/>
            <person name="Siniagina M.N."/>
            <person name="Mouzykantov A."/>
            <person name="Chernova O.A."/>
            <person name="Chernov V.M."/>
        </authorList>
    </citation>
    <scope>NUCLEOTIDE SEQUENCE [LARGE SCALE GENOMIC DNA]</scope>
    <source>
        <strain evidence="9 10">PG8REry</strain>
    </source>
</reference>
<dbReference type="GO" id="GO:0006015">
    <property type="term" value="P:5-phosphoribose 1-diphosphate biosynthetic process"/>
    <property type="evidence" value="ECO:0007669"/>
    <property type="project" value="UniProtKB-UniPathway"/>
</dbReference>
<dbReference type="InterPro" id="IPR006124">
    <property type="entry name" value="Metalloenzyme"/>
</dbReference>
<sequence length="397" mass="44505">MRFKRVFLIVMDSLGVGASEDANQYFNEGVDDTKANTFGHIAESMDLRIPNLEKLGVGNIIPIKGTKSVELSSSYVTKIREKSLGKDTMTGHWEIMGLYVTTPFQTFTDTGFPKELLDELEERTGRKIIGNIAASGTEILKDLGEEHMRTGDLIVYTSADSVLQIAMHEEIIPIEEQYRISAIARDITMRPDWKVGRVITRPFLGTNKDNFKRTSNRKDYALKPSEETTLNFLSDANYDVIALGKINDIFDGYGINKYSKTVSNDDGMKQITEWAKKDFTGLCFLNLVDFDALYGHRRDPHGYGKAIMDMDSQLPELMANLNEDDLLILTADHGNDPTYVGTDHTREFVPMIAYSKSFKSGGSLPILNTFADLGSTISDNFKVKKTEHGDSFLSKLK</sequence>
<dbReference type="CDD" id="cd16009">
    <property type="entry name" value="PPM"/>
    <property type="match status" value="1"/>
</dbReference>
<evidence type="ECO:0000256" key="7">
    <source>
        <dbReference type="NCBIfam" id="TIGR01696"/>
    </source>
</evidence>
<keyword evidence="2 6" id="KW-0963">Cytoplasm</keyword>
<dbReference type="InterPro" id="IPR017850">
    <property type="entry name" value="Alkaline_phosphatase_core_sf"/>
</dbReference>
<dbReference type="PANTHER" id="PTHR21110:SF0">
    <property type="entry name" value="PHOSPHOPENTOMUTASE"/>
    <property type="match status" value="1"/>
</dbReference>
<evidence type="ECO:0000313" key="9">
    <source>
        <dbReference type="EMBL" id="TRX99875.1"/>
    </source>
</evidence>
<dbReference type="EMBL" id="VKID01000001">
    <property type="protein sequence ID" value="TRX99875.1"/>
    <property type="molecule type" value="Genomic_DNA"/>
</dbReference>
<dbReference type="InterPro" id="IPR024052">
    <property type="entry name" value="Phosphopentomutase_DeoB_cap_sf"/>
</dbReference>
<dbReference type="AlphaFoldDB" id="A0A553II57"/>
<protein>
    <recommendedName>
        <fullName evidence="6 7">Phosphopentomutase</fullName>
        <ecNumber evidence="6 7">5.4.2.7</ecNumber>
    </recommendedName>
    <alternativeName>
        <fullName evidence="6">Phosphodeoxyribomutase</fullName>
    </alternativeName>
</protein>
<dbReference type="GO" id="GO:0030145">
    <property type="term" value="F:manganese ion binding"/>
    <property type="evidence" value="ECO:0007669"/>
    <property type="project" value="UniProtKB-UniRule"/>
</dbReference>
<dbReference type="NCBIfam" id="TIGR01696">
    <property type="entry name" value="deoB"/>
    <property type="match status" value="1"/>
</dbReference>
<dbReference type="GO" id="GO:0005829">
    <property type="term" value="C:cytosol"/>
    <property type="evidence" value="ECO:0007669"/>
    <property type="project" value="TreeGrafter"/>
</dbReference>
<feature type="binding site" evidence="6">
    <location>
        <position position="332"/>
    </location>
    <ligand>
        <name>Mn(2+)</name>
        <dbReference type="ChEBI" id="CHEBI:29035"/>
        <label>1</label>
    </ligand>
</feature>
<feature type="domain" description="Metalloenzyme" evidence="8">
    <location>
        <begin position="4"/>
        <end position="385"/>
    </location>
</feature>
<dbReference type="Gene3D" id="3.40.720.10">
    <property type="entry name" value="Alkaline Phosphatase, subunit A"/>
    <property type="match status" value="1"/>
</dbReference>
<feature type="binding site" evidence="6">
    <location>
        <position position="291"/>
    </location>
    <ligand>
        <name>Mn(2+)</name>
        <dbReference type="ChEBI" id="CHEBI:29035"/>
        <label>2</label>
    </ligand>
</feature>
<dbReference type="PIRSF" id="PIRSF001491">
    <property type="entry name" value="Ppentomutase"/>
    <property type="match status" value="1"/>
</dbReference>
<dbReference type="PANTHER" id="PTHR21110">
    <property type="entry name" value="PHOSPHOPENTOMUTASE"/>
    <property type="match status" value="1"/>
</dbReference>
<feature type="binding site" evidence="6">
    <location>
        <position position="333"/>
    </location>
    <ligand>
        <name>Mn(2+)</name>
        <dbReference type="ChEBI" id="CHEBI:29035"/>
        <label>1</label>
    </ligand>
</feature>
<keyword evidence="4 6" id="KW-0464">Manganese</keyword>
<dbReference type="NCBIfam" id="NF003766">
    <property type="entry name" value="PRK05362.1"/>
    <property type="match status" value="1"/>
</dbReference>
<dbReference type="HAMAP" id="MF_00740">
    <property type="entry name" value="Phosphopentomut"/>
    <property type="match status" value="1"/>
</dbReference>
<evidence type="ECO:0000256" key="2">
    <source>
        <dbReference type="ARBA" id="ARBA00022490"/>
    </source>
</evidence>
<keyword evidence="5 6" id="KW-0413">Isomerase</keyword>
<comment type="catalytic activity">
    <reaction evidence="6">
        <text>2-deoxy-alpha-D-ribose 1-phosphate = 2-deoxy-D-ribose 5-phosphate</text>
        <dbReference type="Rhea" id="RHEA:27658"/>
        <dbReference type="ChEBI" id="CHEBI:57259"/>
        <dbReference type="ChEBI" id="CHEBI:62877"/>
        <dbReference type="EC" id="5.4.2.7"/>
    </reaction>
</comment>
<proteinExistence type="inferred from homology"/>
<dbReference type="Gene3D" id="3.30.70.1250">
    <property type="entry name" value="Phosphopentomutase"/>
    <property type="match status" value="1"/>
</dbReference>
<evidence type="ECO:0000259" key="8">
    <source>
        <dbReference type="Pfam" id="PF01676"/>
    </source>
</evidence>
<comment type="pathway">
    <text evidence="6">Carbohydrate degradation; 2-deoxy-D-ribose 1-phosphate degradation; D-glyceraldehyde 3-phosphate and acetaldehyde from 2-deoxy-alpha-D-ribose 1-phosphate: step 1/2.</text>
</comment>
<dbReference type="Proteomes" id="UP000315938">
    <property type="component" value="Unassembled WGS sequence"/>
</dbReference>
<dbReference type="SMR" id="A0A553II57"/>
<dbReference type="GO" id="GO:0000287">
    <property type="term" value="F:magnesium ion binding"/>
    <property type="evidence" value="ECO:0007669"/>
    <property type="project" value="UniProtKB-UniRule"/>
</dbReference>
<dbReference type="Pfam" id="PF01676">
    <property type="entry name" value="Metalloenzyme"/>
    <property type="match status" value="1"/>
</dbReference>
<evidence type="ECO:0000256" key="3">
    <source>
        <dbReference type="ARBA" id="ARBA00022723"/>
    </source>
</evidence>
<dbReference type="RefSeq" id="WP_012242627.1">
    <property type="nucleotide sequence ID" value="NZ_JACAOE010000001.1"/>
</dbReference>
<dbReference type="UniPathway" id="UPA00087">
    <property type="reaction ID" value="UER00173"/>
</dbReference>
<dbReference type="GO" id="GO:0008973">
    <property type="term" value="F:phosphopentomutase activity"/>
    <property type="evidence" value="ECO:0007669"/>
    <property type="project" value="UniProtKB-UniRule"/>
</dbReference>
<dbReference type="InterPro" id="IPR010045">
    <property type="entry name" value="DeoB"/>
</dbReference>
<evidence type="ECO:0000256" key="6">
    <source>
        <dbReference type="HAMAP-Rule" id="MF_00740"/>
    </source>
</evidence>
<comment type="similarity">
    <text evidence="1 6">Belongs to the phosphopentomutase family.</text>
</comment>
<feature type="binding site" evidence="6">
    <location>
        <position position="296"/>
    </location>
    <ligand>
        <name>Mn(2+)</name>
        <dbReference type="ChEBI" id="CHEBI:29035"/>
        <label>2</label>
    </ligand>
</feature>
<dbReference type="SUPFAM" id="SSF53649">
    <property type="entry name" value="Alkaline phosphatase-like"/>
    <property type="match status" value="1"/>
</dbReference>
<name>A0A553II57_ACHLA</name>
<comment type="cofactor">
    <cofactor evidence="6">
        <name>Mn(2+)</name>
        <dbReference type="ChEBI" id="CHEBI:29035"/>
    </cofactor>
    <text evidence="6">Binds 2 manganese ions.</text>
</comment>
<feature type="binding site" evidence="6">
    <location>
        <position position="12"/>
    </location>
    <ligand>
        <name>Mn(2+)</name>
        <dbReference type="ChEBI" id="CHEBI:29035"/>
        <label>1</label>
    </ligand>
</feature>
<comment type="caution">
    <text evidence="9">The sequence shown here is derived from an EMBL/GenBank/DDBJ whole genome shotgun (WGS) entry which is preliminary data.</text>
</comment>
<organism evidence="9 10">
    <name type="scientific">Acholeplasma laidlawii</name>
    <dbReference type="NCBI Taxonomy" id="2148"/>
    <lineage>
        <taxon>Bacteria</taxon>
        <taxon>Bacillati</taxon>
        <taxon>Mycoplasmatota</taxon>
        <taxon>Mollicutes</taxon>
        <taxon>Acholeplasmatales</taxon>
        <taxon>Acholeplasmataceae</taxon>
        <taxon>Acholeplasma</taxon>
    </lineage>
</organism>
<dbReference type="OMA" id="SGHWEMM"/>
<dbReference type="SUPFAM" id="SSF143856">
    <property type="entry name" value="DeoB insert domain-like"/>
    <property type="match status" value="1"/>
</dbReference>
<comment type="catalytic activity">
    <reaction evidence="6">
        <text>alpha-D-ribose 1-phosphate = D-ribose 5-phosphate</text>
        <dbReference type="Rhea" id="RHEA:18793"/>
        <dbReference type="ChEBI" id="CHEBI:57720"/>
        <dbReference type="ChEBI" id="CHEBI:78346"/>
        <dbReference type="EC" id="5.4.2.7"/>
    </reaction>
</comment>
<dbReference type="GO" id="GO:0009117">
    <property type="term" value="P:nucleotide metabolic process"/>
    <property type="evidence" value="ECO:0007669"/>
    <property type="project" value="UniProtKB-UniRule"/>
</dbReference>
<feature type="binding site" evidence="6">
    <location>
        <position position="344"/>
    </location>
    <ligand>
        <name>Mn(2+)</name>
        <dbReference type="ChEBI" id="CHEBI:29035"/>
        <label>2</label>
    </ligand>
</feature>
<dbReference type="GO" id="GO:0006018">
    <property type="term" value="P:2-deoxyribose 1-phosphate catabolic process"/>
    <property type="evidence" value="ECO:0007669"/>
    <property type="project" value="UniProtKB-UniRule"/>
</dbReference>
<evidence type="ECO:0000256" key="4">
    <source>
        <dbReference type="ARBA" id="ARBA00023211"/>
    </source>
</evidence>
<gene>
    <name evidence="6 9" type="primary">deoB</name>
    <name evidence="9" type="ORF">FNV44_02205</name>
</gene>
<keyword evidence="3 6" id="KW-0479">Metal-binding</keyword>
<comment type="function">
    <text evidence="6">Isomerase that catalyzes the conversion of deoxy-ribose 1-phosphate (dRib-1-P) and ribose 1-phosphate (Rib-1-P) to deoxy-ribose 5-phosphate (dRib-5-P) and ribose 5-phosphate (Rib-5-P), respectively.</text>
</comment>
<accession>A0A553II57</accession>
<dbReference type="GO" id="GO:0043094">
    <property type="term" value="P:metabolic compound salvage"/>
    <property type="evidence" value="ECO:0007669"/>
    <property type="project" value="UniProtKB-UniRule"/>
</dbReference>
<comment type="subcellular location">
    <subcellularLocation>
        <location evidence="6">Cytoplasm</location>
    </subcellularLocation>
</comment>
<evidence type="ECO:0000313" key="10">
    <source>
        <dbReference type="Proteomes" id="UP000315938"/>
    </source>
</evidence>
<dbReference type="FunFam" id="3.30.70.1250:FF:000001">
    <property type="entry name" value="Phosphopentomutase"/>
    <property type="match status" value="1"/>
</dbReference>
<evidence type="ECO:0000256" key="1">
    <source>
        <dbReference type="ARBA" id="ARBA00010373"/>
    </source>
</evidence>
<dbReference type="GeneID" id="41338845"/>
<evidence type="ECO:0000256" key="5">
    <source>
        <dbReference type="ARBA" id="ARBA00023235"/>
    </source>
</evidence>
<dbReference type="EC" id="5.4.2.7" evidence="6 7"/>